<reference evidence="2" key="1">
    <citation type="submission" date="2017-09" db="EMBL/GenBank/DDBJ databases">
        <title>Depth-based differentiation of microbial function through sediment-hosted aquifers and enrichment of novel symbionts in the deep terrestrial subsurface.</title>
        <authorList>
            <person name="Probst A.J."/>
            <person name="Ladd B."/>
            <person name="Jarett J.K."/>
            <person name="Geller-Mcgrath D.E."/>
            <person name="Sieber C.M.K."/>
            <person name="Emerson J.B."/>
            <person name="Anantharaman K."/>
            <person name="Thomas B.C."/>
            <person name="Malmstrom R."/>
            <person name="Stieglmeier M."/>
            <person name="Klingl A."/>
            <person name="Woyke T."/>
            <person name="Ryan C.M."/>
            <person name="Banfield J.F."/>
        </authorList>
    </citation>
    <scope>NUCLEOTIDE SEQUENCE [LARGE SCALE GENOMIC DNA]</scope>
</reference>
<evidence type="ECO:0000313" key="1">
    <source>
        <dbReference type="EMBL" id="PIT94505.1"/>
    </source>
</evidence>
<organism evidence="1 2">
    <name type="scientific">Candidatus Falkowbacteria bacterium CG10_big_fil_rev_8_21_14_0_10_39_9</name>
    <dbReference type="NCBI Taxonomy" id="1974566"/>
    <lineage>
        <taxon>Bacteria</taxon>
        <taxon>Candidatus Falkowiibacteriota</taxon>
    </lineage>
</organism>
<dbReference type="AlphaFoldDB" id="A0A2M6WNY3"/>
<dbReference type="EMBL" id="PFAQ01000045">
    <property type="protein sequence ID" value="PIT94505.1"/>
    <property type="molecule type" value="Genomic_DNA"/>
</dbReference>
<accession>A0A2M6WNY3</accession>
<dbReference type="Proteomes" id="UP000228900">
    <property type="component" value="Unassembled WGS sequence"/>
</dbReference>
<comment type="caution">
    <text evidence="1">The sequence shown here is derived from an EMBL/GenBank/DDBJ whole genome shotgun (WGS) entry which is preliminary data.</text>
</comment>
<proteinExistence type="predicted"/>
<gene>
    <name evidence="1" type="ORF">COT98_03240</name>
</gene>
<sequence length="106" mass="11882">MNREKKKSLLGEIGKIHATYEHDVPVKKLNLPLEPGAVIRVFCQGCGTTFGLNEEDARGLYELLAYKTLGEKPKTFLGHYFETGVCPFCNGEQNNVRIKPIPSEED</sequence>
<evidence type="ECO:0000313" key="2">
    <source>
        <dbReference type="Proteomes" id="UP000228900"/>
    </source>
</evidence>
<name>A0A2M6WNY3_9BACT</name>
<protein>
    <submittedName>
        <fullName evidence="1">Uncharacterized protein</fullName>
    </submittedName>
</protein>